<gene>
    <name evidence="1" type="ORF">E3O10_15475</name>
</gene>
<keyword evidence="2" id="KW-1185">Reference proteome</keyword>
<dbReference type="InterPro" id="IPR050509">
    <property type="entry name" value="CoA-transferase_III"/>
</dbReference>
<dbReference type="InterPro" id="IPR023606">
    <property type="entry name" value="CoA-Trfase_III_dom_1_sf"/>
</dbReference>
<name>A0A5F0D0C3_9MICO</name>
<reference evidence="1 2" key="1">
    <citation type="submission" date="2019-03" db="EMBL/GenBank/DDBJ databases">
        <title>Genomics of glacier-inhabiting Cryobacterium strains.</title>
        <authorList>
            <person name="Liu Q."/>
            <person name="Xin Y.-H."/>
        </authorList>
    </citation>
    <scope>NUCLEOTIDE SEQUENCE [LARGE SCALE GENOMIC DNA]</scope>
    <source>
        <strain evidence="1 2">Hh15</strain>
    </source>
</reference>
<sequence>MTQVPTAGPLVGIRVVEVGSIGPGPHAAMILADLGADVLRIERERTVDLGVYPKENDTTLRGRTRLQVDLRDITQREHVLDLVDRADVLIEGFRPGVAEKLGIGPNICLGRNPALVYGRMTGWGQTGPFAHSAGHDINYLSVTGILDAIGPADGGPIIPLNLVGDFGGGSMFLVVGVLAALAERQRSGRGQVIDSAMTDGASVLAHMMWNMRAHGTWQEGRGHNFADGSHPFYDTYRCADGKYVAVGALEPPFFAQLLFGLELEPQLAAEQWNRELWPILRELFAGAFASRSRDEWAEAFAGTDACVTPVLSFDEARLHPQLMARHVIGTIAGIDQPMPAPRFSRTPPAVPPSPLNAHAPIADALARWGAPVKSFV</sequence>
<dbReference type="Gene3D" id="3.40.50.10540">
    <property type="entry name" value="Crotonobetainyl-coa:carnitine coa-transferase, domain 1"/>
    <property type="match status" value="1"/>
</dbReference>
<dbReference type="Pfam" id="PF02515">
    <property type="entry name" value="CoA_transf_3"/>
    <property type="match status" value="1"/>
</dbReference>
<dbReference type="PANTHER" id="PTHR48228:SF5">
    <property type="entry name" value="ALPHA-METHYLACYL-COA RACEMASE"/>
    <property type="match status" value="1"/>
</dbReference>
<dbReference type="OrthoDB" id="9797653at2"/>
<dbReference type="InterPro" id="IPR003673">
    <property type="entry name" value="CoA-Trfase_fam_III"/>
</dbReference>
<dbReference type="PANTHER" id="PTHR48228">
    <property type="entry name" value="SUCCINYL-COA--D-CITRAMALATE COA-TRANSFERASE"/>
    <property type="match status" value="1"/>
</dbReference>
<dbReference type="AlphaFoldDB" id="A0A5F0D0C3"/>
<accession>A0A5F0D0C3</accession>
<evidence type="ECO:0000313" key="1">
    <source>
        <dbReference type="EMBL" id="TFB85228.1"/>
    </source>
</evidence>
<dbReference type="SUPFAM" id="SSF89796">
    <property type="entry name" value="CoA-transferase family III (CaiB/BaiF)"/>
    <property type="match status" value="1"/>
</dbReference>
<proteinExistence type="predicted"/>
<comment type="caution">
    <text evidence="1">The sequence shown here is derived from an EMBL/GenBank/DDBJ whole genome shotgun (WGS) entry which is preliminary data.</text>
</comment>
<dbReference type="GO" id="GO:0016740">
    <property type="term" value="F:transferase activity"/>
    <property type="evidence" value="ECO:0007669"/>
    <property type="project" value="UniProtKB-KW"/>
</dbReference>
<dbReference type="EMBL" id="SOFF01000042">
    <property type="protein sequence ID" value="TFB85228.1"/>
    <property type="molecule type" value="Genomic_DNA"/>
</dbReference>
<evidence type="ECO:0000313" key="2">
    <source>
        <dbReference type="Proteomes" id="UP000297654"/>
    </source>
</evidence>
<dbReference type="InterPro" id="IPR044855">
    <property type="entry name" value="CoA-Trfase_III_dom3_sf"/>
</dbReference>
<keyword evidence="1" id="KW-0808">Transferase</keyword>
<organism evidence="1 2">
    <name type="scientific">Cryobacterium luteum</name>
    <dbReference type="NCBI Taxonomy" id="1424661"/>
    <lineage>
        <taxon>Bacteria</taxon>
        <taxon>Bacillati</taxon>
        <taxon>Actinomycetota</taxon>
        <taxon>Actinomycetes</taxon>
        <taxon>Micrococcales</taxon>
        <taxon>Microbacteriaceae</taxon>
        <taxon>Cryobacterium</taxon>
    </lineage>
</organism>
<dbReference type="Proteomes" id="UP000297654">
    <property type="component" value="Unassembled WGS sequence"/>
</dbReference>
<dbReference type="Gene3D" id="3.30.1540.10">
    <property type="entry name" value="formyl-coa transferase, domain 3"/>
    <property type="match status" value="1"/>
</dbReference>
<protein>
    <submittedName>
        <fullName evidence="1">CoA transferase</fullName>
    </submittedName>
</protein>